<accession>A0AAQ4F5T2</accession>
<dbReference type="PANTHER" id="PTHR11783">
    <property type="entry name" value="SULFOTRANSFERASE SULT"/>
    <property type="match status" value="1"/>
</dbReference>
<sequence length="315" mass="36728">MNVENYKSIDGLQMHRLFDEDTVRAVSSYRPRQDDVFIATFPKCGTTWTQYLILSILTRGNPPKTLADFLLASPYLELMGVEAAEKMPRPGLLKTHLPAHKAPYSDDAKYIYVARNPYDVCVSFYYHLKGFTPKRIKDVSFATFHERFIAGKLSYGDYFDHLLSWYAYHDRPNVLFFTYEEMKKDPGSWALKIAEFLGKDYSSELRRDPALFGRVLDATSFQSMKGLFFSDIKNALIPELLSLPPEKALKSVEVHRGWWFDREEMHECESFVRKGTVGDWRAHFTPEMIRKTKEWIERKTEGSDVMQLWSDIELP</sequence>
<dbReference type="EMBL" id="JARKHS020006663">
    <property type="protein sequence ID" value="KAK8782446.1"/>
    <property type="molecule type" value="Genomic_DNA"/>
</dbReference>
<comment type="similarity">
    <text evidence="1">Belongs to the sulfotransferase 1 family.</text>
</comment>
<dbReference type="InterPro" id="IPR027417">
    <property type="entry name" value="P-loop_NTPase"/>
</dbReference>
<dbReference type="Gene3D" id="3.40.50.300">
    <property type="entry name" value="P-loop containing nucleotide triphosphate hydrolases"/>
    <property type="match status" value="1"/>
</dbReference>
<dbReference type="AlphaFoldDB" id="A0AAQ4F5T2"/>
<reference evidence="4 5" key="1">
    <citation type="journal article" date="2023" name="Arcadia Sci">
        <title>De novo assembly of a long-read Amblyomma americanum tick genome.</title>
        <authorList>
            <person name="Chou S."/>
            <person name="Poskanzer K.E."/>
            <person name="Rollins M."/>
            <person name="Thuy-Boun P.S."/>
        </authorList>
    </citation>
    <scope>NUCLEOTIDE SEQUENCE [LARGE SCALE GENOMIC DNA]</scope>
    <source>
        <strain evidence="4">F_SG_1</strain>
        <tissue evidence="4">Salivary glands</tissue>
    </source>
</reference>
<dbReference type="Pfam" id="PF00685">
    <property type="entry name" value="Sulfotransfer_1"/>
    <property type="match status" value="1"/>
</dbReference>
<dbReference type="InterPro" id="IPR000863">
    <property type="entry name" value="Sulfotransferase_dom"/>
</dbReference>
<feature type="domain" description="Sulfotransferase" evidence="3">
    <location>
        <begin position="33"/>
        <end position="303"/>
    </location>
</feature>
<proteinExistence type="inferred from homology"/>
<dbReference type="Proteomes" id="UP001321473">
    <property type="component" value="Unassembled WGS sequence"/>
</dbReference>
<dbReference type="GO" id="GO:0008146">
    <property type="term" value="F:sulfotransferase activity"/>
    <property type="evidence" value="ECO:0007669"/>
    <property type="project" value="InterPro"/>
</dbReference>
<evidence type="ECO:0000256" key="2">
    <source>
        <dbReference type="ARBA" id="ARBA00022679"/>
    </source>
</evidence>
<name>A0AAQ4F5T2_AMBAM</name>
<organism evidence="4 5">
    <name type="scientific">Amblyomma americanum</name>
    <name type="common">Lone star tick</name>
    <dbReference type="NCBI Taxonomy" id="6943"/>
    <lineage>
        <taxon>Eukaryota</taxon>
        <taxon>Metazoa</taxon>
        <taxon>Ecdysozoa</taxon>
        <taxon>Arthropoda</taxon>
        <taxon>Chelicerata</taxon>
        <taxon>Arachnida</taxon>
        <taxon>Acari</taxon>
        <taxon>Parasitiformes</taxon>
        <taxon>Ixodida</taxon>
        <taxon>Ixodoidea</taxon>
        <taxon>Ixodidae</taxon>
        <taxon>Amblyomminae</taxon>
        <taxon>Amblyomma</taxon>
    </lineage>
</organism>
<evidence type="ECO:0000256" key="1">
    <source>
        <dbReference type="ARBA" id="ARBA00005771"/>
    </source>
</evidence>
<dbReference type="SUPFAM" id="SSF52540">
    <property type="entry name" value="P-loop containing nucleoside triphosphate hydrolases"/>
    <property type="match status" value="1"/>
</dbReference>
<evidence type="ECO:0000313" key="4">
    <source>
        <dbReference type="EMBL" id="KAK8782446.1"/>
    </source>
</evidence>
<evidence type="ECO:0000259" key="3">
    <source>
        <dbReference type="Pfam" id="PF00685"/>
    </source>
</evidence>
<gene>
    <name evidence="4" type="ORF">V5799_016223</name>
</gene>
<evidence type="ECO:0000313" key="5">
    <source>
        <dbReference type="Proteomes" id="UP001321473"/>
    </source>
</evidence>
<protein>
    <recommendedName>
        <fullName evidence="3">Sulfotransferase domain-containing protein</fullName>
    </recommendedName>
</protein>
<keyword evidence="2" id="KW-0808">Transferase</keyword>
<comment type="caution">
    <text evidence="4">The sequence shown here is derived from an EMBL/GenBank/DDBJ whole genome shotgun (WGS) entry which is preliminary data.</text>
</comment>
<keyword evidence="5" id="KW-1185">Reference proteome</keyword>